<dbReference type="InterPro" id="IPR051120">
    <property type="entry name" value="ABC_AA/LPS_Transport"/>
</dbReference>
<dbReference type="InterPro" id="IPR032823">
    <property type="entry name" value="BCA_ABC_TP_C"/>
</dbReference>
<dbReference type="Pfam" id="PF12399">
    <property type="entry name" value="BCA_ABC_TP_C"/>
    <property type="match status" value="1"/>
</dbReference>
<dbReference type="PANTHER" id="PTHR45772:SF3">
    <property type="entry name" value="ABC TRANSPORTER ATP-BINDING PROTEIN"/>
    <property type="match status" value="1"/>
</dbReference>
<comment type="caution">
    <text evidence="5">The sequence shown here is derived from an EMBL/GenBank/DDBJ whole genome shotgun (WGS) entry which is preliminary data.</text>
</comment>
<dbReference type="EMBL" id="BLJE01000001">
    <property type="protein sequence ID" value="GFE63856.1"/>
    <property type="molecule type" value="Genomic_DNA"/>
</dbReference>
<dbReference type="CDD" id="cd03219">
    <property type="entry name" value="ABC_Mj1267_LivG_branched"/>
    <property type="match status" value="1"/>
</dbReference>
<evidence type="ECO:0000256" key="2">
    <source>
        <dbReference type="ARBA" id="ARBA00022741"/>
    </source>
</evidence>
<dbReference type="AlphaFoldDB" id="A0A6N6JCH3"/>
<dbReference type="GO" id="GO:0016887">
    <property type="term" value="F:ATP hydrolysis activity"/>
    <property type="evidence" value="ECO:0007669"/>
    <property type="project" value="InterPro"/>
</dbReference>
<dbReference type="GO" id="GO:0005524">
    <property type="term" value="F:ATP binding"/>
    <property type="evidence" value="ECO:0007669"/>
    <property type="project" value="UniProtKB-KW"/>
</dbReference>
<dbReference type="Pfam" id="PF00005">
    <property type="entry name" value="ABC_tran"/>
    <property type="match status" value="1"/>
</dbReference>
<dbReference type="InterPro" id="IPR003593">
    <property type="entry name" value="AAA+_ATPase"/>
</dbReference>
<protein>
    <submittedName>
        <fullName evidence="5">ABC transporter ATP-binding protein</fullName>
    </submittedName>
</protein>
<keyword evidence="2" id="KW-0547">Nucleotide-binding</keyword>
<evidence type="ECO:0000313" key="6">
    <source>
        <dbReference type="Proteomes" id="UP000436822"/>
    </source>
</evidence>
<name>A0A6N6JCH3_9RHOB</name>
<proteinExistence type="predicted"/>
<feature type="domain" description="ABC transporter" evidence="4">
    <location>
        <begin position="7"/>
        <end position="239"/>
    </location>
</feature>
<dbReference type="PROSITE" id="PS50893">
    <property type="entry name" value="ABC_TRANSPORTER_2"/>
    <property type="match status" value="1"/>
</dbReference>
<evidence type="ECO:0000259" key="4">
    <source>
        <dbReference type="PROSITE" id="PS50893"/>
    </source>
</evidence>
<dbReference type="PANTHER" id="PTHR45772">
    <property type="entry name" value="CONSERVED COMPONENT OF ABC TRANSPORTER FOR NATURAL AMINO ACIDS-RELATED"/>
    <property type="match status" value="1"/>
</dbReference>
<accession>A0A6N6JCH3</accession>
<dbReference type="RefSeq" id="WP_159804748.1">
    <property type="nucleotide sequence ID" value="NZ_BLJE01000001.1"/>
</dbReference>
<dbReference type="OrthoDB" id="9806149at2"/>
<evidence type="ECO:0000256" key="3">
    <source>
        <dbReference type="ARBA" id="ARBA00022840"/>
    </source>
</evidence>
<dbReference type="Gene3D" id="3.40.50.300">
    <property type="entry name" value="P-loop containing nucleotide triphosphate hydrolases"/>
    <property type="match status" value="1"/>
</dbReference>
<keyword evidence="1" id="KW-0813">Transport</keyword>
<organism evidence="5 6">
    <name type="scientific">Litoreibacter roseus</name>
    <dbReference type="NCBI Taxonomy" id="2601869"/>
    <lineage>
        <taxon>Bacteria</taxon>
        <taxon>Pseudomonadati</taxon>
        <taxon>Pseudomonadota</taxon>
        <taxon>Alphaproteobacteria</taxon>
        <taxon>Rhodobacterales</taxon>
        <taxon>Roseobacteraceae</taxon>
        <taxon>Litoreibacter</taxon>
    </lineage>
</organism>
<sequence>MAAVTLLETKGLTKTYGGLQANTDIDFILKKGLVTALIGPNGAGKSTFVGMLSGRTAATSGRVIFEGRDISQLPAHKRIQLGLAYTFQITSIFTGLTVHENVALAAARTVSADGNTLNAKVHQTLNQVGIADRADQTAGDLSYGHQRLLEIAMGLAQEPRLFILDEPTQGLAETEINDFIALIRSLAGRTTILLIEHNMKVVMATADHIAVLDQGMMLAEGTPAEISANASVQAAYLGKTVDA</sequence>
<dbReference type="InterPro" id="IPR027417">
    <property type="entry name" value="P-loop_NTPase"/>
</dbReference>
<dbReference type="GO" id="GO:0005886">
    <property type="term" value="C:plasma membrane"/>
    <property type="evidence" value="ECO:0007669"/>
    <property type="project" value="TreeGrafter"/>
</dbReference>
<dbReference type="InterPro" id="IPR003439">
    <property type="entry name" value="ABC_transporter-like_ATP-bd"/>
</dbReference>
<evidence type="ECO:0000313" key="5">
    <source>
        <dbReference type="EMBL" id="GFE63856.1"/>
    </source>
</evidence>
<dbReference type="Proteomes" id="UP000436822">
    <property type="component" value="Unassembled WGS sequence"/>
</dbReference>
<evidence type="ECO:0000256" key="1">
    <source>
        <dbReference type="ARBA" id="ARBA00022448"/>
    </source>
</evidence>
<keyword evidence="3 5" id="KW-0067">ATP-binding</keyword>
<keyword evidence="6" id="KW-1185">Reference proteome</keyword>
<dbReference type="SUPFAM" id="SSF52540">
    <property type="entry name" value="P-loop containing nucleoside triphosphate hydrolases"/>
    <property type="match status" value="1"/>
</dbReference>
<reference evidence="5 6" key="1">
    <citation type="submission" date="2019-12" db="EMBL/GenBank/DDBJ databases">
        <title>Litoreibacter badius sp. nov., a novel bacteriochlorophyll a-containing bacterium in the genus Litoreibacter.</title>
        <authorList>
            <person name="Kanamuro M."/>
            <person name="Takabe Y."/>
            <person name="Mori K."/>
            <person name="Takaichi S."/>
            <person name="Hanada S."/>
        </authorList>
    </citation>
    <scope>NUCLEOTIDE SEQUENCE [LARGE SCALE GENOMIC DNA]</scope>
    <source>
        <strain evidence="5 6">K6</strain>
    </source>
</reference>
<dbReference type="SMART" id="SM00382">
    <property type="entry name" value="AAA"/>
    <property type="match status" value="1"/>
</dbReference>
<gene>
    <name evidence="5" type="ORF">KIN_09300</name>
</gene>